<accession>A0A5J5BXA1</accession>
<dbReference type="InterPro" id="IPR058673">
    <property type="entry name" value="HHO5-like_N"/>
</dbReference>
<keyword evidence="5" id="KW-0539">Nucleus</keyword>
<feature type="compositionally biased region" description="Polar residues" evidence="7">
    <location>
        <begin position="222"/>
        <end position="231"/>
    </location>
</feature>
<feature type="coiled-coil region" evidence="6">
    <location>
        <begin position="41"/>
        <end position="86"/>
    </location>
</feature>
<dbReference type="SUPFAM" id="SSF46689">
    <property type="entry name" value="Homeodomain-like"/>
    <property type="match status" value="1"/>
</dbReference>
<evidence type="ECO:0000313" key="10">
    <source>
        <dbReference type="Proteomes" id="UP000325577"/>
    </source>
</evidence>
<dbReference type="Proteomes" id="UP000325577">
    <property type="component" value="Linkage Group LG1"/>
</dbReference>
<feature type="domain" description="HTH myb-type" evidence="8">
    <location>
        <begin position="239"/>
        <end position="299"/>
    </location>
</feature>
<dbReference type="Pfam" id="PF26575">
    <property type="entry name" value="HHO5_N"/>
    <property type="match status" value="1"/>
</dbReference>
<dbReference type="InterPro" id="IPR006447">
    <property type="entry name" value="Myb_dom_plants"/>
</dbReference>
<dbReference type="OrthoDB" id="1908613at2759"/>
<keyword evidence="3" id="KW-0238">DNA-binding</keyword>
<reference evidence="9 10" key="1">
    <citation type="submission" date="2019-09" db="EMBL/GenBank/DDBJ databases">
        <title>A chromosome-level genome assembly of the Chinese tupelo Nyssa sinensis.</title>
        <authorList>
            <person name="Yang X."/>
            <person name="Kang M."/>
            <person name="Yang Y."/>
            <person name="Xiong H."/>
            <person name="Wang M."/>
            <person name="Zhang Z."/>
            <person name="Wang Z."/>
            <person name="Wu H."/>
            <person name="Ma T."/>
            <person name="Liu J."/>
            <person name="Xi Z."/>
        </authorList>
    </citation>
    <scope>NUCLEOTIDE SEQUENCE [LARGE SCALE GENOMIC DNA]</scope>
    <source>
        <strain evidence="9">J267</strain>
        <tissue evidence="9">Leaf</tissue>
    </source>
</reference>
<dbReference type="InterPro" id="IPR044787">
    <property type="entry name" value="HHO5-like"/>
</dbReference>
<sequence>MGENSPELNLDSSPFPVPKTISDFLTEISVIEDFSEKSLKLRNYVRLLEDELRKIDGFKRELPLCMLLLNDALMRLKEEKMQYAERETEVPPVMEEFIPSKPNSDEDEGAKMSSDCSDKMNWMSTAQLWSTNKNCDNNDIKNKDLSDEEEDRSAINNSFELCDIGNRGGAFVPFRSQPNLVIKENEDKEVLQVGGSLSTPVAEMGFIDFNLENKGEIGGCSSLVTGQTKSGKQPQQRPQQKKNRRCWSPELHRRFVDALQHLGGPQVATPKQIREIMQVDGLTNDEVKSHLQKYRLHVRKLPASSAGPSNSSWLTRDQYESMLKANIAYSDSPQGPLPLAWYGKRFSLTGCDSMEDEEDEKSEIHSWTGRLHI</sequence>
<dbReference type="InterPro" id="IPR017930">
    <property type="entry name" value="Myb_dom"/>
</dbReference>
<keyword evidence="4" id="KW-0804">Transcription</keyword>
<dbReference type="EMBL" id="CM018032">
    <property type="protein sequence ID" value="KAA8547226.1"/>
    <property type="molecule type" value="Genomic_DNA"/>
</dbReference>
<dbReference type="GO" id="GO:0003677">
    <property type="term" value="F:DNA binding"/>
    <property type="evidence" value="ECO:0007669"/>
    <property type="project" value="UniProtKB-KW"/>
</dbReference>
<name>A0A5J5BXA1_9ASTE</name>
<keyword evidence="2" id="KW-0805">Transcription regulation</keyword>
<evidence type="ECO:0000256" key="3">
    <source>
        <dbReference type="ARBA" id="ARBA00023125"/>
    </source>
</evidence>
<feature type="region of interest" description="Disordered" evidence="7">
    <location>
        <begin position="96"/>
        <end position="116"/>
    </location>
</feature>
<dbReference type="PANTHER" id="PTHR31003:SF22">
    <property type="entry name" value="TRANSCRIPTION FACTOR HHO5"/>
    <property type="match status" value="1"/>
</dbReference>
<comment type="subcellular location">
    <subcellularLocation>
        <location evidence="1">Nucleus</location>
    </subcellularLocation>
</comment>
<proteinExistence type="predicted"/>
<dbReference type="FunFam" id="1.10.10.60:FF:000002">
    <property type="entry name" value="Myb family transcription factor"/>
    <property type="match status" value="1"/>
</dbReference>
<dbReference type="AlphaFoldDB" id="A0A5J5BXA1"/>
<dbReference type="PROSITE" id="PS51294">
    <property type="entry name" value="HTH_MYB"/>
    <property type="match status" value="1"/>
</dbReference>
<dbReference type="GO" id="GO:0003700">
    <property type="term" value="F:DNA-binding transcription factor activity"/>
    <property type="evidence" value="ECO:0007669"/>
    <property type="project" value="InterPro"/>
</dbReference>
<feature type="region of interest" description="Disordered" evidence="7">
    <location>
        <begin position="222"/>
        <end position="245"/>
    </location>
</feature>
<evidence type="ECO:0000313" key="9">
    <source>
        <dbReference type="EMBL" id="KAA8547226.1"/>
    </source>
</evidence>
<dbReference type="NCBIfam" id="TIGR01557">
    <property type="entry name" value="myb_SHAQKYF"/>
    <property type="match status" value="1"/>
</dbReference>
<evidence type="ECO:0000256" key="7">
    <source>
        <dbReference type="SAM" id="MobiDB-lite"/>
    </source>
</evidence>
<protein>
    <recommendedName>
        <fullName evidence="8">HTH myb-type domain-containing protein</fullName>
    </recommendedName>
</protein>
<dbReference type="InterPro" id="IPR009057">
    <property type="entry name" value="Homeodomain-like_sf"/>
</dbReference>
<evidence type="ECO:0000256" key="5">
    <source>
        <dbReference type="ARBA" id="ARBA00023242"/>
    </source>
</evidence>
<dbReference type="PANTHER" id="PTHR31003">
    <property type="entry name" value="MYB FAMILY TRANSCRIPTION FACTOR"/>
    <property type="match status" value="1"/>
</dbReference>
<evidence type="ECO:0000256" key="2">
    <source>
        <dbReference type="ARBA" id="ARBA00023015"/>
    </source>
</evidence>
<dbReference type="Pfam" id="PF00249">
    <property type="entry name" value="Myb_DNA-binding"/>
    <property type="match status" value="1"/>
</dbReference>
<evidence type="ECO:0000256" key="4">
    <source>
        <dbReference type="ARBA" id="ARBA00023163"/>
    </source>
</evidence>
<dbReference type="GO" id="GO:0005634">
    <property type="term" value="C:nucleus"/>
    <property type="evidence" value="ECO:0007669"/>
    <property type="project" value="UniProtKB-SubCell"/>
</dbReference>
<gene>
    <name evidence="9" type="ORF">F0562_003910</name>
</gene>
<evidence type="ECO:0000259" key="8">
    <source>
        <dbReference type="PROSITE" id="PS51294"/>
    </source>
</evidence>
<keyword evidence="10" id="KW-1185">Reference proteome</keyword>
<dbReference type="InterPro" id="IPR001005">
    <property type="entry name" value="SANT/Myb"/>
</dbReference>
<evidence type="ECO:0000256" key="1">
    <source>
        <dbReference type="ARBA" id="ARBA00004123"/>
    </source>
</evidence>
<keyword evidence="6" id="KW-0175">Coiled coil</keyword>
<dbReference type="Gene3D" id="1.10.10.60">
    <property type="entry name" value="Homeodomain-like"/>
    <property type="match status" value="1"/>
</dbReference>
<organism evidence="9 10">
    <name type="scientific">Nyssa sinensis</name>
    <dbReference type="NCBI Taxonomy" id="561372"/>
    <lineage>
        <taxon>Eukaryota</taxon>
        <taxon>Viridiplantae</taxon>
        <taxon>Streptophyta</taxon>
        <taxon>Embryophyta</taxon>
        <taxon>Tracheophyta</taxon>
        <taxon>Spermatophyta</taxon>
        <taxon>Magnoliopsida</taxon>
        <taxon>eudicotyledons</taxon>
        <taxon>Gunneridae</taxon>
        <taxon>Pentapetalae</taxon>
        <taxon>asterids</taxon>
        <taxon>Cornales</taxon>
        <taxon>Nyssaceae</taxon>
        <taxon>Nyssa</taxon>
    </lineage>
</organism>
<evidence type="ECO:0000256" key="6">
    <source>
        <dbReference type="SAM" id="Coils"/>
    </source>
</evidence>